<proteinExistence type="predicted"/>
<keyword evidence="3" id="KW-0265">Erythrocyte maturation</keyword>
<evidence type="ECO:0000313" key="5">
    <source>
        <dbReference type="EMBL" id="CAI9732933.1"/>
    </source>
</evidence>
<evidence type="ECO:0000256" key="2">
    <source>
        <dbReference type="ARBA" id="ARBA00014384"/>
    </source>
</evidence>
<dbReference type="GO" id="GO:0043249">
    <property type="term" value="P:erythrocyte maturation"/>
    <property type="evidence" value="ECO:0007669"/>
    <property type="project" value="UniProtKB-KW"/>
</dbReference>
<dbReference type="PROSITE" id="PS50896">
    <property type="entry name" value="LISH"/>
    <property type="match status" value="1"/>
</dbReference>
<dbReference type="InterPro" id="IPR045098">
    <property type="entry name" value="Fyv10_fam"/>
</dbReference>
<comment type="subcellular location">
    <subcellularLocation>
        <location evidence="1">Nucleus matrix</location>
    </subcellularLocation>
</comment>
<protein>
    <recommendedName>
        <fullName evidence="2">E3 ubiquitin-protein transferase MAEA</fullName>
    </recommendedName>
    <alternativeName>
        <fullName evidence="4">Macrophage erythroblast attacher</fullName>
    </alternativeName>
</protein>
<accession>A0AA36BEI5</accession>
<evidence type="ECO:0000256" key="1">
    <source>
        <dbReference type="ARBA" id="ARBA00004109"/>
    </source>
</evidence>
<organism evidence="5 6">
    <name type="scientific">Octopus vulgaris</name>
    <name type="common">Common octopus</name>
    <dbReference type="NCBI Taxonomy" id="6645"/>
    <lineage>
        <taxon>Eukaryota</taxon>
        <taxon>Metazoa</taxon>
        <taxon>Spiralia</taxon>
        <taxon>Lophotrochozoa</taxon>
        <taxon>Mollusca</taxon>
        <taxon>Cephalopoda</taxon>
        <taxon>Coleoidea</taxon>
        <taxon>Octopodiformes</taxon>
        <taxon>Octopoda</taxon>
        <taxon>Incirrata</taxon>
        <taxon>Octopodidae</taxon>
        <taxon>Octopus</taxon>
    </lineage>
</organism>
<dbReference type="GO" id="GO:0034657">
    <property type="term" value="C:GID complex"/>
    <property type="evidence" value="ECO:0007669"/>
    <property type="project" value="TreeGrafter"/>
</dbReference>
<dbReference type="EMBL" id="OX597827">
    <property type="protein sequence ID" value="CAI9732933.1"/>
    <property type="molecule type" value="Genomic_DNA"/>
</dbReference>
<dbReference type="GO" id="GO:0005737">
    <property type="term" value="C:cytoplasm"/>
    <property type="evidence" value="ECO:0007669"/>
    <property type="project" value="TreeGrafter"/>
</dbReference>
<evidence type="ECO:0000256" key="3">
    <source>
        <dbReference type="ARBA" id="ARBA00023057"/>
    </source>
</evidence>
<evidence type="ECO:0000313" key="6">
    <source>
        <dbReference type="Proteomes" id="UP001162480"/>
    </source>
</evidence>
<name>A0AA36BEI5_OCTVU</name>
<evidence type="ECO:0000256" key="4">
    <source>
        <dbReference type="ARBA" id="ARBA00029678"/>
    </source>
</evidence>
<dbReference type="PANTHER" id="PTHR12170">
    <property type="entry name" value="MACROPHAGE ERYTHROBLAST ATTACHER-RELATED"/>
    <property type="match status" value="1"/>
</dbReference>
<dbReference type="GO" id="GO:0016363">
    <property type="term" value="C:nuclear matrix"/>
    <property type="evidence" value="ECO:0007669"/>
    <property type="project" value="UniProtKB-SubCell"/>
</dbReference>
<reference evidence="5" key="1">
    <citation type="submission" date="2023-08" db="EMBL/GenBank/DDBJ databases">
        <authorList>
            <person name="Alioto T."/>
            <person name="Alioto T."/>
            <person name="Gomez Garrido J."/>
        </authorList>
    </citation>
    <scope>NUCLEOTIDE SEQUENCE</scope>
</reference>
<keyword evidence="6" id="KW-1185">Reference proteome</keyword>
<dbReference type="Proteomes" id="UP001162480">
    <property type="component" value="Chromosome 14"/>
</dbReference>
<dbReference type="PANTHER" id="PTHR12170:SF2">
    <property type="entry name" value="E3 UBIQUITIN-PROTEIN TRANSFERASE MAEA"/>
    <property type="match status" value="1"/>
</dbReference>
<sequence length="224" mass="25838">MADVKALEHPTLKVPYELLNKKFRSAQKNIDREISHLQIVGNDLEKCLQKKPVTVGEVTKALDSVVEKLTFLKRKADESINDELEAAQMTKRRVDHLKEYDSNQSSAVSLWKKTRLDRMLVEYFLRAGYYNAALRLAKHSHIEDLTNIDLFLTSKEVEESLLRRETCLCLSWCHDNKSKLRKLKFLCRNKGTVENGESIEQPKQAVSKYLLPSFNKSTSNPKSQ</sequence>
<dbReference type="AlphaFoldDB" id="A0AA36BEI5"/>
<dbReference type="InterPro" id="IPR006594">
    <property type="entry name" value="LisH"/>
</dbReference>
<dbReference type="GO" id="GO:0043161">
    <property type="term" value="P:proteasome-mediated ubiquitin-dependent protein catabolic process"/>
    <property type="evidence" value="ECO:0007669"/>
    <property type="project" value="InterPro"/>
</dbReference>
<gene>
    <name evidence="5" type="ORF">OCTVUL_1B011270</name>
</gene>
<dbReference type="GO" id="GO:0004842">
    <property type="term" value="F:ubiquitin-protein transferase activity"/>
    <property type="evidence" value="ECO:0007669"/>
    <property type="project" value="InterPro"/>
</dbReference>